<evidence type="ECO:0000256" key="8">
    <source>
        <dbReference type="SAM" id="Coils"/>
    </source>
</evidence>
<keyword evidence="5" id="KW-0812">Transmembrane</keyword>
<gene>
    <name evidence="10" type="ORF">QGN17_02300</name>
</gene>
<dbReference type="InterPro" id="IPR003423">
    <property type="entry name" value="OMP_efflux"/>
</dbReference>
<sequence length="418" mass="43163">MSKGAVNKRALALLALLATPASGETLAQAVDQAYASNPVLAAARARQESLAETPEQARAGGRLTASADAAGGYDKFDYGKGGAATVSADLPIWTGGRVSSAVRAAQGDVAAGAEGLRDTQAAVLSDVVGAYAELLYDQQAADIARADIELLDHQVAEANARYKLGKATRTDVAQLEAQRASAVATLADAEATLAVTAAGYRATVGSDPGSLAPPPATLATLPVGLDQARDRTLDSNPLYRQSQRVADASSARIDAARANGAPTVSLGGTYGYDGRITGDDHYFPRAASAGVVLHVPILTGGLVASQVRQARADYRAAQFDRDAAAREAVRATESAWAGMQGARAQLSANHDRTVAADLALKGVRAEYGFDLRSTLDILVADESLRAAQLAEARSRSDLLIQQAALLRAVGALDRAAFE</sequence>
<dbReference type="InterPro" id="IPR010130">
    <property type="entry name" value="T1SS_OMP_TolC"/>
</dbReference>
<dbReference type="EMBL" id="JARYGZ010000001">
    <property type="protein sequence ID" value="MDH7637552.1"/>
    <property type="molecule type" value="Genomic_DNA"/>
</dbReference>
<reference evidence="10" key="1">
    <citation type="submission" date="2023-04" db="EMBL/GenBank/DDBJ databases">
        <title>Sphingomonas sp. MAHUQ-71 isolated from rice field.</title>
        <authorList>
            <person name="Huq M.A."/>
        </authorList>
    </citation>
    <scope>NUCLEOTIDE SEQUENCE</scope>
    <source>
        <strain evidence="10">MAHUQ-71</strain>
    </source>
</reference>
<dbReference type="PANTHER" id="PTHR30026">
    <property type="entry name" value="OUTER MEMBRANE PROTEIN TOLC"/>
    <property type="match status" value="1"/>
</dbReference>
<keyword evidence="4" id="KW-1134">Transmembrane beta strand</keyword>
<organism evidence="10 11">
    <name type="scientific">Sphingomonas oryzagri</name>
    <dbReference type="NCBI Taxonomy" id="3042314"/>
    <lineage>
        <taxon>Bacteria</taxon>
        <taxon>Pseudomonadati</taxon>
        <taxon>Pseudomonadota</taxon>
        <taxon>Alphaproteobacteria</taxon>
        <taxon>Sphingomonadales</taxon>
        <taxon>Sphingomonadaceae</taxon>
        <taxon>Sphingomonas</taxon>
    </lineage>
</organism>
<keyword evidence="6" id="KW-0472">Membrane</keyword>
<keyword evidence="7" id="KW-0998">Cell outer membrane</keyword>
<evidence type="ECO:0000256" key="4">
    <source>
        <dbReference type="ARBA" id="ARBA00022452"/>
    </source>
</evidence>
<evidence type="ECO:0000256" key="3">
    <source>
        <dbReference type="ARBA" id="ARBA00022448"/>
    </source>
</evidence>
<keyword evidence="8" id="KW-0175">Coiled coil</keyword>
<dbReference type="Proteomes" id="UP001160625">
    <property type="component" value="Unassembled WGS sequence"/>
</dbReference>
<accession>A0ABT6MX28</accession>
<evidence type="ECO:0000256" key="5">
    <source>
        <dbReference type="ARBA" id="ARBA00022692"/>
    </source>
</evidence>
<feature type="chain" id="PRO_5047060734" evidence="9">
    <location>
        <begin position="24"/>
        <end position="418"/>
    </location>
</feature>
<evidence type="ECO:0000256" key="9">
    <source>
        <dbReference type="SAM" id="SignalP"/>
    </source>
</evidence>
<dbReference type="Gene3D" id="1.20.1600.10">
    <property type="entry name" value="Outer membrane efflux proteins (OEP)"/>
    <property type="match status" value="1"/>
</dbReference>
<keyword evidence="11" id="KW-1185">Reference proteome</keyword>
<dbReference type="PANTHER" id="PTHR30026:SF22">
    <property type="entry name" value="OUTER MEMBRANE EFFLUX PROTEIN"/>
    <property type="match status" value="1"/>
</dbReference>
<dbReference type="NCBIfam" id="TIGR01844">
    <property type="entry name" value="type_I_sec_TolC"/>
    <property type="match status" value="1"/>
</dbReference>
<dbReference type="InterPro" id="IPR051906">
    <property type="entry name" value="TolC-like"/>
</dbReference>
<evidence type="ECO:0000313" key="10">
    <source>
        <dbReference type="EMBL" id="MDH7637552.1"/>
    </source>
</evidence>
<evidence type="ECO:0000256" key="1">
    <source>
        <dbReference type="ARBA" id="ARBA00004442"/>
    </source>
</evidence>
<feature type="signal peptide" evidence="9">
    <location>
        <begin position="1"/>
        <end position="23"/>
    </location>
</feature>
<comment type="subcellular location">
    <subcellularLocation>
        <location evidence="1">Cell outer membrane</location>
    </subcellularLocation>
</comment>
<evidence type="ECO:0000256" key="2">
    <source>
        <dbReference type="ARBA" id="ARBA00007613"/>
    </source>
</evidence>
<dbReference type="RefSeq" id="WP_281042903.1">
    <property type="nucleotide sequence ID" value="NZ_JARYGZ010000001.1"/>
</dbReference>
<evidence type="ECO:0000256" key="7">
    <source>
        <dbReference type="ARBA" id="ARBA00023237"/>
    </source>
</evidence>
<evidence type="ECO:0000256" key="6">
    <source>
        <dbReference type="ARBA" id="ARBA00023136"/>
    </source>
</evidence>
<dbReference type="SUPFAM" id="SSF56954">
    <property type="entry name" value="Outer membrane efflux proteins (OEP)"/>
    <property type="match status" value="1"/>
</dbReference>
<dbReference type="Pfam" id="PF02321">
    <property type="entry name" value="OEP"/>
    <property type="match status" value="2"/>
</dbReference>
<feature type="coiled-coil region" evidence="8">
    <location>
        <begin position="141"/>
        <end position="192"/>
    </location>
</feature>
<keyword evidence="9" id="KW-0732">Signal</keyword>
<proteinExistence type="inferred from homology"/>
<evidence type="ECO:0000313" key="11">
    <source>
        <dbReference type="Proteomes" id="UP001160625"/>
    </source>
</evidence>
<protein>
    <submittedName>
        <fullName evidence="10">TolC family outer membrane protein</fullName>
    </submittedName>
</protein>
<name>A0ABT6MX28_9SPHN</name>
<keyword evidence="3" id="KW-0813">Transport</keyword>
<comment type="caution">
    <text evidence="10">The sequence shown here is derived from an EMBL/GenBank/DDBJ whole genome shotgun (WGS) entry which is preliminary data.</text>
</comment>
<comment type="similarity">
    <text evidence="2">Belongs to the outer membrane factor (OMF) (TC 1.B.17) family.</text>
</comment>